<evidence type="ECO:0000313" key="10">
    <source>
        <dbReference type="Proteomes" id="UP000594630"/>
    </source>
</evidence>
<sequence>MASICDLNNKKAKIDYPTHWEYKIIFDADVNVEEKVKEIVKDREFKLVFSKFSKDKKYASYDLAVLVLSEEERLEIFSALKHEAKYVL</sequence>
<evidence type="ECO:0000313" key="3">
    <source>
        <dbReference type="EMBL" id="OUT16878.1"/>
    </source>
</evidence>
<organism evidence="1 6">
    <name type="scientific">Campylobacter concisus</name>
    <dbReference type="NCBI Taxonomy" id="199"/>
    <lineage>
        <taxon>Bacteria</taxon>
        <taxon>Pseudomonadati</taxon>
        <taxon>Campylobacterota</taxon>
        <taxon>Epsilonproteobacteria</taxon>
        <taxon>Campylobacterales</taxon>
        <taxon>Campylobacteraceae</taxon>
        <taxon>Campylobacter</taxon>
    </lineage>
</organism>
<dbReference type="Proteomes" id="UP000594630">
    <property type="component" value="Chromosome"/>
</dbReference>
<evidence type="ECO:0000313" key="9">
    <source>
        <dbReference type="Proteomes" id="UP000594513"/>
    </source>
</evidence>
<accession>A0A0M3V2V2</accession>
<gene>
    <name evidence="2" type="ORF">A3835_08220</name>
    <name evidence="3" type="ORF">B9N61_08390</name>
    <name evidence="1" type="ORF">CCON33237_1712</name>
    <name evidence="4" type="ORF">CVT06_09155</name>
    <name evidence="5" type="ORF">CVT17_08535</name>
</gene>
<dbReference type="GeneID" id="28663393"/>
<dbReference type="EMBL" id="CP012541">
    <property type="protein sequence ID" value="ALF48352.1"/>
    <property type="molecule type" value="Genomic_DNA"/>
</dbReference>
<dbReference type="Proteomes" id="UP000594513">
    <property type="component" value="Chromosome"/>
</dbReference>
<name>A0A0M3V2V2_9BACT</name>
<evidence type="ECO:0000313" key="5">
    <source>
        <dbReference type="EMBL" id="QPH87007.1"/>
    </source>
</evidence>
<dbReference type="Pfam" id="PF04359">
    <property type="entry name" value="DUF493"/>
    <property type="match status" value="1"/>
</dbReference>
<evidence type="ECO:0000313" key="8">
    <source>
        <dbReference type="Proteomes" id="UP000196534"/>
    </source>
</evidence>
<dbReference type="OrthoDB" id="281538at2"/>
<reference evidence="4" key="6">
    <citation type="submission" date="2020-02" db="EMBL/GenBank/DDBJ databases">
        <title>Analysis of Completed Campylobacter concisus Genomes Identified Genomospecies Features, Novel plasmids and Their Association with Severe Ulcerative Colitis.</title>
        <authorList>
            <person name="Zhang L."/>
        </authorList>
    </citation>
    <scope>NUCLEOTIDE SEQUENCE</scope>
    <source>
        <strain evidence="4">P10CDO-S2</strain>
        <strain evidence="5">P27CDO-S2</strain>
    </source>
</reference>
<dbReference type="Proteomes" id="UP000196534">
    <property type="component" value="Unassembled WGS sequence"/>
</dbReference>
<evidence type="ECO:0000313" key="2">
    <source>
        <dbReference type="EMBL" id="ORI06346.1"/>
    </source>
</evidence>
<reference evidence="9 10" key="5">
    <citation type="journal article" date="2018" name="Emerg. Microbes Infect.">
        <title>Genomic analysis of oral Campylobacter concisus strains identified a potential bacterial molecular marker associated with active Crohn's disease.</title>
        <authorList>
            <person name="Liu F."/>
            <person name="Ma R."/>
            <person name="Tay C.Y.A."/>
            <person name="Octavia S."/>
            <person name="Lan R."/>
            <person name="Chung H.K.L."/>
            <person name="Riordan S.M."/>
            <person name="Grimm M.C."/>
            <person name="Leong R.W."/>
            <person name="Tanaka M.M."/>
            <person name="Connor S."/>
            <person name="Zhang L."/>
        </authorList>
    </citation>
    <scope>NUCLEOTIDE SEQUENCE [LARGE SCALE GENOMIC DNA]</scope>
    <source>
        <strain evidence="4 10">P10CDO-S2</strain>
        <strain evidence="5 9">P27CDO-S2</strain>
    </source>
</reference>
<dbReference type="Gene3D" id="3.30.70.260">
    <property type="match status" value="1"/>
</dbReference>
<dbReference type="EMBL" id="NDYR01000018">
    <property type="protein sequence ID" value="OUT16878.1"/>
    <property type="molecule type" value="Genomic_DNA"/>
</dbReference>
<dbReference type="EMBL" id="CP049272">
    <property type="protein sequence ID" value="QPH87007.1"/>
    <property type="molecule type" value="Genomic_DNA"/>
</dbReference>
<dbReference type="Proteomes" id="UP000066049">
    <property type="component" value="Chromosome"/>
</dbReference>
<proteinExistence type="predicted"/>
<protein>
    <submittedName>
        <fullName evidence="3">DUF493 domain-containing protein</fullName>
    </submittedName>
    <submittedName>
        <fullName evidence="1">Putative DUF493 domain protein</fullName>
    </submittedName>
</protein>
<dbReference type="AlphaFoldDB" id="A0A0M3V2V2"/>
<evidence type="ECO:0000313" key="7">
    <source>
        <dbReference type="Proteomes" id="UP000192671"/>
    </source>
</evidence>
<dbReference type="RefSeq" id="WP_021091143.1">
    <property type="nucleotide sequence ID" value="NZ_CABMKP010000018.1"/>
</dbReference>
<evidence type="ECO:0000313" key="1">
    <source>
        <dbReference type="EMBL" id="ALF48352.1"/>
    </source>
</evidence>
<evidence type="ECO:0000313" key="4">
    <source>
        <dbReference type="EMBL" id="QPH85237.1"/>
    </source>
</evidence>
<dbReference type="InterPro" id="IPR007454">
    <property type="entry name" value="UPF0250_YbeD-like"/>
</dbReference>
<dbReference type="EMBL" id="CP049274">
    <property type="protein sequence ID" value="QPH85237.1"/>
    <property type="molecule type" value="Genomic_DNA"/>
</dbReference>
<reference evidence="6" key="1">
    <citation type="submission" date="2015-08" db="EMBL/GenBank/DDBJ databases">
        <title>Comparative genomics of the Campylobacter concisus group.</title>
        <authorList>
            <person name="Miller W.G."/>
            <person name="Yee E."/>
            <person name="Chapman M.H."/>
            <person name="Huynh S."/>
            <person name="Bono J.L."/>
            <person name="On S.L.W."/>
            <person name="St Leger J."/>
            <person name="Foster G."/>
            <person name="Parker C.T."/>
        </authorList>
    </citation>
    <scope>NUCLEOTIDE SEQUENCE [LARGE SCALE GENOMIC DNA]</scope>
    <source>
        <strain evidence="6">ATCC 33237</strain>
    </source>
</reference>
<dbReference type="KEGG" id="ccoc:CCON33237_1712"/>
<reference evidence="1" key="2">
    <citation type="submission" date="2016-07" db="EMBL/GenBank/DDBJ databases">
        <title>Comparative genomics of the Campylobacter concisus group.</title>
        <authorList>
            <person name="Miller W.G."/>
            <person name="Yee E."/>
            <person name="Chapman M.H."/>
            <person name="Huynh S."/>
            <person name="Bono J.L."/>
            <person name="On S.L.W."/>
            <person name="StLeger J."/>
            <person name="Foster G."/>
            <person name="Parker C.T."/>
        </authorList>
    </citation>
    <scope>NUCLEOTIDE SEQUENCE</scope>
    <source>
        <strain evidence="1">ATCC 33237</strain>
    </source>
</reference>
<dbReference type="Proteomes" id="UP000192671">
    <property type="component" value="Unassembled WGS sequence"/>
</dbReference>
<evidence type="ECO:0000313" key="6">
    <source>
        <dbReference type="Proteomes" id="UP000066049"/>
    </source>
</evidence>
<dbReference type="InterPro" id="IPR027471">
    <property type="entry name" value="YbeD-like_sf"/>
</dbReference>
<reference evidence="3 8" key="4">
    <citation type="submission" date="2017-04" db="EMBL/GenBank/DDBJ databases">
        <title>Complete genome of Campylobacter concisus ATCC 33237T and draft genomes for an additional eight well characterized C. concisus strains.</title>
        <authorList>
            <person name="Cornelius A.J."/>
            <person name="Miller W.G."/>
            <person name="Lastovica A.J."/>
            <person name="On S.L."/>
            <person name="French N.P."/>
            <person name="Vandenberg O."/>
            <person name="Biggs P.J."/>
        </authorList>
    </citation>
    <scope>NUCLEOTIDE SEQUENCE [LARGE SCALE GENOMIC DNA]</scope>
    <source>
        <strain evidence="3 8">Lasto205.94</strain>
    </source>
</reference>
<reference evidence="2 7" key="3">
    <citation type="journal article" date="2017" name="Gene Rep">
        <title>The ribosomal RNA operon (rrn) of Campylobacter concisus supports molecular typing to genomospecies level.</title>
        <authorList>
            <person name="Huq M."/>
            <person name="Van T.T.H."/>
            <person name="Gurtler V."/>
            <person name="Elshagmani E."/>
            <person name="Allemailem K.S."/>
            <person name="Smooker P.M."/>
            <person name="Istivan T.S."/>
        </authorList>
    </citation>
    <scope>NUCLEOTIDE SEQUENCE [LARGE SCALE GENOMIC DNA]</scope>
    <source>
        <strain evidence="2 7">RCH 26</strain>
    </source>
</reference>
<dbReference type="EMBL" id="LVWL01000023">
    <property type="protein sequence ID" value="ORI06346.1"/>
    <property type="molecule type" value="Genomic_DNA"/>
</dbReference>
<dbReference type="PATRIC" id="fig|199.248.peg.1765"/>
<dbReference type="SUPFAM" id="SSF117991">
    <property type="entry name" value="YbeD/HP0495-like"/>
    <property type="match status" value="1"/>
</dbReference>